<dbReference type="GO" id="GO:0005524">
    <property type="term" value="F:ATP binding"/>
    <property type="evidence" value="ECO:0007669"/>
    <property type="project" value="UniProtKB-UniRule"/>
</dbReference>
<evidence type="ECO:0000313" key="10">
    <source>
        <dbReference type="EMBL" id="GHC06746.1"/>
    </source>
</evidence>
<evidence type="ECO:0000313" key="11">
    <source>
        <dbReference type="Proteomes" id="UP000642829"/>
    </source>
</evidence>
<keyword evidence="11" id="KW-1185">Reference proteome</keyword>
<feature type="binding site" evidence="8">
    <location>
        <begin position="212"/>
        <end position="216"/>
    </location>
    <ligand>
        <name>ATP</name>
        <dbReference type="ChEBI" id="CHEBI:30616"/>
    </ligand>
</feature>
<dbReference type="InterPro" id="IPR014729">
    <property type="entry name" value="Rossmann-like_a/b/a_fold"/>
</dbReference>
<dbReference type="PRINTS" id="PR01039">
    <property type="entry name" value="TRNASYNTHTRP"/>
</dbReference>
<dbReference type="GO" id="GO:0006436">
    <property type="term" value="P:tryptophanyl-tRNA aminoacylation"/>
    <property type="evidence" value="ECO:0007669"/>
    <property type="project" value="UniProtKB-UniRule"/>
</dbReference>
<keyword evidence="6 8" id="KW-0030">Aminoacyl-tRNA synthetase</keyword>
<dbReference type="InterPro" id="IPR002306">
    <property type="entry name" value="Trp-tRNA-ligase"/>
</dbReference>
<keyword evidence="2 8" id="KW-0436">Ligase</keyword>
<dbReference type="AlphaFoldDB" id="A0A8J3GEW6"/>
<dbReference type="NCBIfam" id="TIGR00233">
    <property type="entry name" value="trpS"/>
    <property type="match status" value="1"/>
</dbReference>
<dbReference type="Gene3D" id="1.10.240.10">
    <property type="entry name" value="Tyrosyl-Transfer RNA Synthetase"/>
    <property type="match status" value="1"/>
</dbReference>
<organism evidence="10 11">
    <name type="scientific">Cerasicoccus arenae</name>
    <dbReference type="NCBI Taxonomy" id="424488"/>
    <lineage>
        <taxon>Bacteria</taxon>
        <taxon>Pseudomonadati</taxon>
        <taxon>Verrucomicrobiota</taxon>
        <taxon>Opitutia</taxon>
        <taxon>Puniceicoccales</taxon>
        <taxon>Cerasicoccaceae</taxon>
        <taxon>Cerasicoccus</taxon>
    </lineage>
</organism>
<feature type="short sequence motif" description="'HIGH' region" evidence="8">
    <location>
        <begin position="26"/>
        <end position="34"/>
    </location>
</feature>
<dbReference type="EC" id="6.1.1.2" evidence="8"/>
<dbReference type="Pfam" id="PF00579">
    <property type="entry name" value="tRNA-synt_1b"/>
    <property type="match status" value="1"/>
</dbReference>
<feature type="binding site" evidence="8">
    <location>
        <begin position="33"/>
        <end position="34"/>
    </location>
    <ligand>
        <name>ATP</name>
        <dbReference type="ChEBI" id="CHEBI:30616"/>
    </ligand>
</feature>
<dbReference type="HAMAP" id="MF_00140_B">
    <property type="entry name" value="Trp_tRNA_synth_B"/>
    <property type="match status" value="1"/>
</dbReference>
<comment type="function">
    <text evidence="8">Catalyzes the attachment of tryptophan to tRNA(Trp).</text>
</comment>
<reference evidence="10" key="1">
    <citation type="journal article" date="2014" name="Int. J. Syst. Evol. Microbiol.">
        <title>Complete genome sequence of Corynebacterium casei LMG S-19264T (=DSM 44701T), isolated from a smear-ripened cheese.</title>
        <authorList>
            <consortium name="US DOE Joint Genome Institute (JGI-PGF)"/>
            <person name="Walter F."/>
            <person name="Albersmeier A."/>
            <person name="Kalinowski J."/>
            <person name="Ruckert C."/>
        </authorList>
    </citation>
    <scope>NUCLEOTIDE SEQUENCE</scope>
    <source>
        <strain evidence="10">KCTC 12870</strain>
    </source>
</reference>
<evidence type="ECO:0000256" key="6">
    <source>
        <dbReference type="ARBA" id="ARBA00023146"/>
    </source>
</evidence>
<dbReference type="InterPro" id="IPR050203">
    <property type="entry name" value="Trp-tRNA_synthetase"/>
</dbReference>
<dbReference type="InterPro" id="IPR001412">
    <property type="entry name" value="aa-tRNA-synth_I_CS"/>
</dbReference>
<accession>A0A8J3GEW6</accession>
<keyword evidence="8" id="KW-0963">Cytoplasm</keyword>
<evidence type="ECO:0000256" key="8">
    <source>
        <dbReference type="HAMAP-Rule" id="MF_00140"/>
    </source>
</evidence>
<evidence type="ECO:0000256" key="7">
    <source>
        <dbReference type="ARBA" id="ARBA00049929"/>
    </source>
</evidence>
<dbReference type="FunFam" id="1.10.240.10:FF:000002">
    <property type="entry name" value="Tryptophan--tRNA ligase"/>
    <property type="match status" value="1"/>
</dbReference>
<dbReference type="GO" id="GO:0004830">
    <property type="term" value="F:tryptophan-tRNA ligase activity"/>
    <property type="evidence" value="ECO:0007669"/>
    <property type="project" value="UniProtKB-UniRule"/>
</dbReference>
<dbReference type="Proteomes" id="UP000642829">
    <property type="component" value="Unassembled WGS sequence"/>
</dbReference>
<evidence type="ECO:0000256" key="5">
    <source>
        <dbReference type="ARBA" id="ARBA00022917"/>
    </source>
</evidence>
<dbReference type="GO" id="GO:0005829">
    <property type="term" value="C:cytosol"/>
    <property type="evidence" value="ECO:0007669"/>
    <property type="project" value="TreeGrafter"/>
</dbReference>
<evidence type="ECO:0000256" key="3">
    <source>
        <dbReference type="ARBA" id="ARBA00022741"/>
    </source>
</evidence>
<feature type="binding site" evidence="8">
    <location>
        <begin position="25"/>
        <end position="27"/>
    </location>
    <ligand>
        <name>ATP</name>
        <dbReference type="ChEBI" id="CHEBI:30616"/>
    </ligand>
</feature>
<keyword evidence="4 8" id="KW-0067">ATP-binding</keyword>
<dbReference type="SUPFAM" id="SSF52374">
    <property type="entry name" value="Nucleotidylyl transferase"/>
    <property type="match status" value="1"/>
</dbReference>
<evidence type="ECO:0000256" key="4">
    <source>
        <dbReference type="ARBA" id="ARBA00022840"/>
    </source>
</evidence>
<dbReference type="PANTHER" id="PTHR43766:SF1">
    <property type="entry name" value="TRYPTOPHAN--TRNA LIGASE, MITOCHONDRIAL"/>
    <property type="match status" value="1"/>
</dbReference>
<dbReference type="PANTHER" id="PTHR43766">
    <property type="entry name" value="TRYPTOPHAN--TRNA LIGASE, MITOCHONDRIAL"/>
    <property type="match status" value="1"/>
</dbReference>
<feature type="binding site" evidence="8">
    <location>
        <begin position="164"/>
        <end position="166"/>
    </location>
    <ligand>
        <name>ATP</name>
        <dbReference type="ChEBI" id="CHEBI:30616"/>
    </ligand>
</feature>
<keyword evidence="5 8" id="KW-0648">Protein biosynthesis</keyword>
<dbReference type="CDD" id="cd00806">
    <property type="entry name" value="TrpRS_core"/>
    <property type="match status" value="1"/>
</dbReference>
<dbReference type="PROSITE" id="PS00178">
    <property type="entry name" value="AA_TRNA_LIGASE_I"/>
    <property type="match status" value="1"/>
</dbReference>
<comment type="subcellular location">
    <subcellularLocation>
        <location evidence="8">Cytoplasm</location>
    </subcellularLocation>
</comment>
<comment type="subunit">
    <text evidence="8">Homodimer.</text>
</comment>
<comment type="caution">
    <text evidence="10">The sequence shown here is derived from an EMBL/GenBank/DDBJ whole genome shotgun (WGS) entry which is preliminary data.</text>
</comment>
<protein>
    <recommendedName>
        <fullName evidence="8">Tryptophan--tRNA ligase</fullName>
        <ecNumber evidence="8">6.1.1.2</ecNumber>
    </recommendedName>
    <alternativeName>
        <fullName evidence="8">Tryptophanyl-tRNA synthetase</fullName>
        <shortName evidence="8">TrpRS</shortName>
    </alternativeName>
</protein>
<comment type="catalytic activity">
    <reaction evidence="7 8">
        <text>tRNA(Trp) + L-tryptophan + ATP = L-tryptophyl-tRNA(Trp) + AMP + diphosphate + H(+)</text>
        <dbReference type="Rhea" id="RHEA:24080"/>
        <dbReference type="Rhea" id="RHEA-COMP:9671"/>
        <dbReference type="Rhea" id="RHEA-COMP:9705"/>
        <dbReference type="ChEBI" id="CHEBI:15378"/>
        <dbReference type="ChEBI" id="CHEBI:30616"/>
        <dbReference type="ChEBI" id="CHEBI:33019"/>
        <dbReference type="ChEBI" id="CHEBI:57912"/>
        <dbReference type="ChEBI" id="CHEBI:78442"/>
        <dbReference type="ChEBI" id="CHEBI:78535"/>
        <dbReference type="ChEBI" id="CHEBI:456215"/>
        <dbReference type="EC" id="6.1.1.2"/>
    </reaction>
</comment>
<dbReference type="InterPro" id="IPR024109">
    <property type="entry name" value="Trp-tRNA-ligase_bac-type"/>
</dbReference>
<name>A0A8J3GEW6_9BACT</name>
<evidence type="ECO:0000256" key="1">
    <source>
        <dbReference type="ARBA" id="ARBA00005594"/>
    </source>
</evidence>
<proteinExistence type="inferred from homology"/>
<reference evidence="10" key="2">
    <citation type="submission" date="2020-09" db="EMBL/GenBank/DDBJ databases">
        <authorList>
            <person name="Sun Q."/>
            <person name="Kim S."/>
        </authorList>
    </citation>
    <scope>NUCLEOTIDE SEQUENCE</scope>
    <source>
        <strain evidence="10">KCTC 12870</strain>
    </source>
</reference>
<feature type="short sequence motif" description="'KMSKS' region" evidence="8">
    <location>
        <begin position="212"/>
        <end position="216"/>
    </location>
</feature>
<evidence type="ECO:0000256" key="2">
    <source>
        <dbReference type="ARBA" id="ARBA00022598"/>
    </source>
</evidence>
<gene>
    <name evidence="8 10" type="primary">trpS</name>
    <name evidence="10" type="ORF">GCM10007047_24730</name>
</gene>
<dbReference type="EMBL" id="BMXG01000016">
    <property type="protein sequence ID" value="GHC06746.1"/>
    <property type="molecule type" value="Genomic_DNA"/>
</dbReference>
<feature type="binding site" evidence="8">
    <location>
        <position position="152"/>
    </location>
    <ligand>
        <name>L-tryptophan</name>
        <dbReference type="ChEBI" id="CHEBI:57912"/>
    </ligand>
</feature>
<dbReference type="Gene3D" id="3.40.50.620">
    <property type="entry name" value="HUPs"/>
    <property type="match status" value="1"/>
</dbReference>
<evidence type="ECO:0000256" key="9">
    <source>
        <dbReference type="RuleBase" id="RU363036"/>
    </source>
</evidence>
<comment type="similarity">
    <text evidence="1 8 9">Belongs to the class-I aminoacyl-tRNA synthetase family.</text>
</comment>
<feature type="binding site" evidence="8">
    <location>
        <position position="203"/>
    </location>
    <ligand>
        <name>ATP</name>
        <dbReference type="ChEBI" id="CHEBI:30616"/>
    </ligand>
</feature>
<dbReference type="InterPro" id="IPR002305">
    <property type="entry name" value="aa-tRNA-synth_Ic"/>
</dbReference>
<keyword evidence="3 8" id="KW-0547">Nucleotide-binding</keyword>
<sequence length="347" mass="38468">MGFMERFTIMSDAPAERQVVLTCAQPTGKLHLGNYLGAVRNWTRYLDGYECYFGIVDLHAITVPYVPADLRRDTLECIAQYIACGIDPDKANIFIQSHIIGHTELAWILGCLCPLGQLERMTQFKDKSAKQEEARGFIGGGLLYYPVLMAADILIYNADIVPVGEDQKQHLELTRDLAQKFNSTYSETFKVPDLFIPKTGARIMSLQNPEKKMSKSDENQASTLYIIDDEKTIRKKIGSAVTDSGGEVRAAPDKPGVTNLLGILSAATGKDVAELEREFDGQNYQAFKGAVADAVVAMINPIREKYEAIKADKQYLTSVLKQGDDAAQKRAFKILSKVQRKAGFVGR</sequence>